<dbReference type="GeneID" id="108713896"/>
<feature type="compositionally biased region" description="Basic and acidic residues" evidence="1">
    <location>
        <begin position="127"/>
        <end position="147"/>
    </location>
</feature>
<proteinExistence type="predicted"/>
<feature type="domain" description="LTD" evidence="2">
    <location>
        <begin position="2"/>
        <end position="120"/>
    </location>
</feature>
<dbReference type="RefSeq" id="XP_041445928.1">
    <property type="nucleotide sequence ID" value="XM_041589994.1"/>
</dbReference>
<reference evidence="4" key="1">
    <citation type="submission" date="2025-08" db="UniProtKB">
        <authorList>
            <consortium name="RefSeq"/>
        </authorList>
    </citation>
    <scope>IDENTIFICATION</scope>
    <source>
        <strain evidence="4">J_2021</strain>
        <tissue evidence="4">Erythrocytes</tissue>
    </source>
</reference>
<dbReference type="Pfam" id="PF00932">
    <property type="entry name" value="LTD"/>
    <property type="match status" value="1"/>
</dbReference>
<dbReference type="InterPro" id="IPR036415">
    <property type="entry name" value="Lamin_tail_dom_sf"/>
</dbReference>
<dbReference type="GO" id="GO:0005737">
    <property type="term" value="C:cytoplasm"/>
    <property type="evidence" value="ECO:0000318"/>
    <property type="project" value="GO_Central"/>
</dbReference>
<evidence type="ECO:0000313" key="4">
    <source>
        <dbReference type="RefSeq" id="XP_041445928.1"/>
    </source>
</evidence>
<evidence type="ECO:0000313" key="3">
    <source>
        <dbReference type="Proteomes" id="UP000186698"/>
    </source>
</evidence>
<evidence type="ECO:0000259" key="2">
    <source>
        <dbReference type="PROSITE" id="PS51841"/>
    </source>
</evidence>
<sequence>METQHFSRSPCPLKIVEVNDFGHFVRIWNSSPSCHVDLSGYIIWQLEGNHPVSIYRFPQNSFLPACQHVTVWASASKVSHNPPTDLVWKGRLYFRTNPQCITVLSRPSGQPVASYRTSPSLPAWIPDKSEESVQEEETRNHLEEEATKANQTPRSRYSSANSSGSCSASQALFSRTGSPVTPRITSGQTRSPTFVSSYPSRLNKNSPFVKLLAQTSARSKHGFKFLSHVPFTCDLLRR</sequence>
<dbReference type="PANTHER" id="PTHR47012">
    <property type="entry name" value="LAMIN TAIL DOMAIN-CONTAINING PROTEIN 1"/>
    <property type="match status" value="1"/>
</dbReference>
<keyword evidence="3" id="KW-1185">Reference proteome</keyword>
<dbReference type="AlphaFoldDB" id="A0A8J1MX99"/>
<dbReference type="Gene3D" id="2.60.40.1260">
    <property type="entry name" value="Lamin Tail domain"/>
    <property type="match status" value="1"/>
</dbReference>
<dbReference type="OrthoDB" id="102442at2759"/>
<dbReference type="CTD" id="108713896"/>
<name>A0A8J1MX99_XENLA</name>
<feature type="compositionally biased region" description="Low complexity" evidence="1">
    <location>
        <begin position="155"/>
        <end position="174"/>
    </location>
</feature>
<dbReference type="InterPro" id="IPR042840">
    <property type="entry name" value="LMNTD1"/>
</dbReference>
<dbReference type="Proteomes" id="UP000186698">
    <property type="component" value="Chromosome 4L"/>
</dbReference>
<feature type="compositionally biased region" description="Polar residues" evidence="1">
    <location>
        <begin position="175"/>
        <end position="198"/>
    </location>
</feature>
<dbReference type="PROSITE" id="PS51841">
    <property type="entry name" value="LTD"/>
    <property type="match status" value="1"/>
</dbReference>
<dbReference type="KEGG" id="xla:108713896"/>
<dbReference type="GO" id="GO:0005635">
    <property type="term" value="C:nuclear envelope"/>
    <property type="evidence" value="ECO:0000318"/>
    <property type="project" value="GO_Central"/>
</dbReference>
<evidence type="ECO:0000256" key="1">
    <source>
        <dbReference type="SAM" id="MobiDB-lite"/>
    </source>
</evidence>
<organism evidence="3 4">
    <name type="scientific">Xenopus laevis</name>
    <name type="common">African clawed frog</name>
    <dbReference type="NCBI Taxonomy" id="8355"/>
    <lineage>
        <taxon>Eukaryota</taxon>
        <taxon>Metazoa</taxon>
        <taxon>Chordata</taxon>
        <taxon>Craniata</taxon>
        <taxon>Vertebrata</taxon>
        <taxon>Euteleostomi</taxon>
        <taxon>Amphibia</taxon>
        <taxon>Batrachia</taxon>
        <taxon>Anura</taxon>
        <taxon>Pipoidea</taxon>
        <taxon>Pipidae</taxon>
        <taxon>Xenopodinae</taxon>
        <taxon>Xenopus</taxon>
        <taxon>Xenopus</taxon>
    </lineage>
</organism>
<dbReference type="InterPro" id="IPR001322">
    <property type="entry name" value="Lamin_tail_dom"/>
</dbReference>
<gene>
    <name evidence="4" type="primary">LOC108713896</name>
</gene>
<accession>A0A8J1MX99</accession>
<protein>
    <submittedName>
        <fullName evidence="4">Lamin tail domain-containing protein 1-like</fullName>
    </submittedName>
</protein>
<dbReference type="SUPFAM" id="SSF74853">
    <property type="entry name" value="Lamin A/C globular tail domain"/>
    <property type="match status" value="1"/>
</dbReference>
<feature type="region of interest" description="Disordered" evidence="1">
    <location>
        <begin position="123"/>
        <end position="198"/>
    </location>
</feature>
<dbReference type="PANTHER" id="PTHR47012:SF2">
    <property type="entry name" value="LTD DOMAIN-CONTAINING PROTEIN"/>
    <property type="match status" value="1"/>
</dbReference>